<evidence type="ECO:0000256" key="1">
    <source>
        <dbReference type="ARBA" id="ARBA00004141"/>
    </source>
</evidence>
<dbReference type="InterPro" id="IPR024002">
    <property type="entry name" value="For/NO2_transpt_CS"/>
</dbReference>
<dbReference type="Pfam" id="PF01226">
    <property type="entry name" value="Form_Nir_trans"/>
    <property type="match status" value="1"/>
</dbReference>
<evidence type="ECO:0000256" key="5">
    <source>
        <dbReference type="ARBA" id="ARBA00049660"/>
    </source>
</evidence>
<protein>
    <submittedName>
        <fullName evidence="7">Formate/nitrite transporter family protein</fullName>
    </submittedName>
</protein>
<keyword evidence="2 6" id="KW-0812">Transmembrane</keyword>
<organism evidence="7 8">
    <name type="scientific">Sphingomonas carotinifaciens</name>
    <dbReference type="NCBI Taxonomy" id="1166323"/>
    <lineage>
        <taxon>Bacteria</taxon>
        <taxon>Pseudomonadati</taxon>
        <taxon>Pseudomonadota</taxon>
        <taxon>Alphaproteobacteria</taxon>
        <taxon>Sphingomonadales</taxon>
        <taxon>Sphingomonadaceae</taxon>
        <taxon>Sphingomonas</taxon>
    </lineage>
</organism>
<feature type="transmembrane region" description="Helical" evidence="6">
    <location>
        <begin position="219"/>
        <end position="240"/>
    </location>
</feature>
<evidence type="ECO:0000313" key="8">
    <source>
        <dbReference type="Proteomes" id="UP000436801"/>
    </source>
</evidence>
<evidence type="ECO:0000256" key="2">
    <source>
        <dbReference type="ARBA" id="ARBA00022692"/>
    </source>
</evidence>
<evidence type="ECO:0000313" key="7">
    <source>
        <dbReference type="EMBL" id="MWC44517.1"/>
    </source>
</evidence>
<evidence type="ECO:0000256" key="3">
    <source>
        <dbReference type="ARBA" id="ARBA00022989"/>
    </source>
</evidence>
<feature type="transmembrane region" description="Helical" evidence="6">
    <location>
        <begin position="162"/>
        <end position="182"/>
    </location>
</feature>
<comment type="similarity">
    <text evidence="5">Belongs to the FNT transporter (TC 1.A.16) family.</text>
</comment>
<dbReference type="GO" id="GO:0015499">
    <property type="term" value="F:formate transmembrane transporter activity"/>
    <property type="evidence" value="ECO:0007669"/>
    <property type="project" value="TreeGrafter"/>
</dbReference>
<dbReference type="InterPro" id="IPR000292">
    <property type="entry name" value="For/NO2_transpt"/>
</dbReference>
<sequence>MGGYAKGERMNDPTGANIAQAAPDALADKAELPWARMMVLAMLAGMFIGFGSIAFLIVQANAYPMTGGAQLLSGAAFSVGLILVMLTGAELFTGNTMFTLPAAMHRLTGRRLFTAWVVAWTGNLVGSVVLAALFTAAGGLEGLEGHVGEAAVRVAQDKLDKAPVTIFASGVLANILVCLAVWMAMSAGSIPAKILAIIGPVTIFVAAGFEHSVANMSLIPIGLMAGMSGGTVAIASNLVVSTIGNIAGGSLVSLSLGVGHGQSLSGNDHE</sequence>
<keyword evidence="3 6" id="KW-1133">Transmembrane helix</keyword>
<dbReference type="PANTHER" id="PTHR30520">
    <property type="entry name" value="FORMATE TRANSPORTER-RELATED"/>
    <property type="match status" value="1"/>
</dbReference>
<dbReference type="InterPro" id="IPR023271">
    <property type="entry name" value="Aquaporin-like"/>
</dbReference>
<dbReference type="PANTHER" id="PTHR30520:SF6">
    <property type="entry name" value="FORMATE_NITRATE FAMILY TRANSPORTER (EUROFUNG)"/>
    <property type="match status" value="1"/>
</dbReference>
<evidence type="ECO:0000256" key="4">
    <source>
        <dbReference type="ARBA" id="ARBA00023136"/>
    </source>
</evidence>
<dbReference type="Proteomes" id="UP000436801">
    <property type="component" value="Unassembled WGS sequence"/>
</dbReference>
<feature type="transmembrane region" description="Helical" evidence="6">
    <location>
        <begin position="194"/>
        <end position="213"/>
    </location>
</feature>
<comment type="caution">
    <text evidence="7">The sequence shown here is derived from an EMBL/GenBank/DDBJ whole genome shotgun (WGS) entry which is preliminary data.</text>
</comment>
<dbReference type="AlphaFoldDB" id="A0A6N8LVH7"/>
<reference evidence="7 8" key="1">
    <citation type="submission" date="2019-12" db="EMBL/GenBank/DDBJ databases">
        <authorList>
            <person name="Zheng J."/>
        </authorList>
    </citation>
    <scope>NUCLEOTIDE SEQUENCE [LARGE SCALE GENOMIC DNA]</scope>
    <source>
        <strain evidence="7 8">DSM 27347</strain>
    </source>
</reference>
<dbReference type="EMBL" id="WSUT01000005">
    <property type="protein sequence ID" value="MWC44517.1"/>
    <property type="molecule type" value="Genomic_DNA"/>
</dbReference>
<dbReference type="PROSITE" id="PS01006">
    <property type="entry name" value="FORMATE_NITRITE_TP_2"/>
    <property type="match status" value="1"/>
</dbReference>
<feature type="transmembrane region" description="Helical" evidence="6">
    <location>
        <begin position="113"/>
        <end position="134"/>
    </location>
</feature>
<comment type="subcellular location">
    <subcellularLocation>
        <location evidence="1">Membrane</location>
        <topology evidence="1">Multi-pass membrane protein</topology>
    </subcellularLocation>
</comment>
<dbReference type="OrthoDB" id="9786493at2"/>
<gene>
    <name evidence="7" type="ORF">GQR91_12765</name>
</gene>
<dbReference type="GO" id="GO:0005886">
    <property type="term" value="C:plasma membrane"/>
    <property type="evidence" value="ECO:0007669"/>
    <property type="project" value="TreeGrafter"/>
</dbReference>
<dbReference type="PROSITE" id="PS01005">
    <property type="entry name" value="FORMATE_NITRITE_TP_1"/>
    <property type="match status" value="1"/>
</dbReference>
<feature type="transmembrane region" description="Helical" evidence="6">
    <location>
        <begin position="39"/>
        <end position="59"/>
    </location>
</feature>
<dbReference type="Gene3D" id="1.20.1080.10">
    <property type="entry name" value="Glycerol uptake facilitator protein"/>
    <property type="match status" value="1"/>
</dbReference>
<feature type="transmembrane region" description="Helical" evidence="6">
    <location>
        <begin position="71"/>
        <end position="92"/>
    </location>
</feature>
<accession>A0A6N8LVH7</accession>
<proteinExistence type="inferred from homology"/>
<name>A0A6N8LVH7_9SPHN</name>
<keyword evidence="4 6" id="KW-0472">Membrane</keyword>
<evidence type="ECO:0000256" key="6">
    <source>
        <dbReference type="SAM" id="Phobius"/>
    </source>
</evidence>